<dbReference type="OrthoDB" id="9792335at2"/>
<evidence type="ECO:0000313" key="16">
    <source>
        <dbReference type="EMBL" id="SUM45479.1"/>
    </source>
</evidence>
<dbReference type="EMBL" id="UHDP01000003">
    <property type="protein sequence ID" value="SUM45479.1"/>
    <property type="molecule type" value="Genomic_DNA"/>
</dbReference>
<comment type="cofactor">
    <cofactor evidence="1">
        <name>Co(2+)</name>
        <dbReference type="ChEBI" id="CHEBI:48828"/>
    </cofactor>
</comment>
<dbReference type="SUPFAM" id="SSF55031">
    <property type="entry name" value="Bacterial exopeptidase dimerisation domain"/>
    <property type="match status" value="1"/>
</dbReference>
<evidence type="ECO:0000256" key="13">
    <source>
        <dbReference type="ARBA" id="ARBA00023285"/>
    </source>
</evidence>
<keyword evidence="8" id="KW-0479">Metal-binding</keyword>
<comment type="pathway">
    <text evidence="3">Amino-acid biosynthesis; L-lysine biosynthesis via DAP pathway; LL-2,6-diaminopimelate from (S)-tetrahydrodipicolinate (succinylase route): step 3/3.</text>
</comment>
<protein>
    <recommendedName>
        <fullName evidence="6">Probable succinyl-diaminopimelate desuccinylase</fullName>
        <ecNumber evidence="5">3.5.1.18</ecNumber>
    </recommendedName>
</protein>
<evidence type="ECO:0000256" key="6">
    <source>
        <dbReference type="ARBA" id="ARBA00016853"/>
    </source>
</evidence>
<dbReference type="Pfam" id="PF01546">
    <property type="entry name" value="Peptidase_M20"/>
    <property type="match status" value="1"/>
</dbReference>
<dbReference type="EC" id="3.5.1.18" evidence="5"/>
<comment type="catalytic activity">
    <reaction evidence="14">
        <text>N-succinyl-(2S,6S)-2,6-diaminopimelate + H2O = (2S,6S)-2,6-diaminopimelate + succinate</text>
        <dbReference type="Rhea" id="RHEA:22608"/>
        <dbReference type="ChEBI" id="CHEBI:15377"/>
        <dbReference type="ChEBI" id="CHEBI:30031"/>
        <dbReference type="ChEBI" id="CHEBI:57609"/>
        <dbReference type="ChEBI" id="CHEBI:58087"/>
        <dbReference type="EC" id="3.5.1.18"/>
    </reaction>
</comment>
<keyword evidence="13" id="KW-0170">Cobalt</keyword>
<dbReference type="AlphaFoldDB" id="A0A380G2T7"/>
<gene>
    <name evidence="16" type="primary">dapE</name>
    <name evidence="16" type="ORF">NCTC11048_00463</name>
</gene>
<dbReference type="RefSeq" id="WP_019167697.1">
    <property type="nucleotide sequence ID" value="NZ_CAIB01000062.1"/>
</dbReference>
<evidence type="ECO:0000259" key="15">
    <source>
        <dbReference type="Pfam" id="PF07687"/>
    </source>
</evidence>
<dbReference type="InterPro" id="IPR010182">
    <property type="entry name" value="ArgE/DapE"/>
</dbReference>
<evidence type="ECO:0000256" key="4">
    <source>
        <dbReference type="ARBA" id="ARBA00006247"/>
    </source>
</evidence>
<dbReference type="NCBIfam" id="NF006365">
    <property type="entry name" value="PRK08588.1"/>
    <property type="match status" value="1"/>
</dbReference>
<name>A0A380G2T7_STAIN</name>
<dbReference type="Pfam" id="PF07687">
    <property type="entry name" value="M20_dimer"/>
    <property type="match status" value="1"/>
</dbReference>
<dbReference type="GO" id="GO:0009014">
    <property type="term" value="F:succinyl-diaminopimelate desuccinylase activity"/>
    <property type="evidence" value="ECO:0007669"/>
    <property type="project" value="UniProtKB-EC"/>
</dbReference>
<dbReference type="CDD" id="cd08659">
    <property type="entry name" value="M20_ArgE_DapE-like"/>
    <property type="match status" value="1"/>
</dbReference>
<dbReference type="InterPro" id="IPR036264">
    <property type="entry name" value="Bact_exopeptidase_dim_dom"/>
</dbReference>
<evidence type="ECO:0000256" key="8">
    <source>
        <dbReference type="ARBA" id="ARBA00022723"/>
    </source>
</evidence>
<evidence type="ECO:0000256" key="3">
    <source>
        <dbReference type="ARBA" id="ARBA00005130"/>
    </source>
</evidence>
<proteinExistence type="inferred from homology"/>
<evidence type="ECO:0000256" key="11">
    <source>
        <dbReference type="ARBA" id="ARBA00022915"/>
    </source>
</evidence>
<sequence length="388" mass="43114">MPVLSQDESIQILRDLIEMQSVNDHELKVAQYLHDLFEQYQINAQIIKLENSETRANLVAEIGSGQPVLAVSGHMDVVTVGDIATWHYEPFQLTEDDAGRLHGRGTADMKAGLAALVISMIEIKEAGLLNKGTIRLLATAGEEIESEGAALLQQQGYMDDVDALLIAEPSQEGMYYAHKGSMHVELTSRGKSAHSSMPELGINAITPVVNFIYHLNEAFQHVDQKNDIIGRPTLASTVFNGGDQVNSIPDKATALFNVRTVSEFNSQSFIDLFESIQQRVTNKDEQLTIQPYGDRAPVVTTGENAWVDLAQNLSEKYFGERVKKIAATGVTDASLLLKDKDEHFSFVTYGPGRMSQAHQVDEYVEKDVYLTFIELYQDMFTTYLNHEA</sequence>
<evidence type="ECO:0000256" key="2">
    <source>
        <dbReference type="ARBA" id="ARBA00001947"/>
    </source>
</evidence>
<evidence type="ECO:0000256" key="10">
    <source>
        <dbReference type="ARBA" id="ARBA00022833"/>
    </source>
</evidence>
<comment type="similarity">
    <text evidence="4">Belongs to the peptidase M20A family.</text>
</comment>
<keyword evidence="9 16" id="KW-0378">Hydrolase</keyword>
<dbReference type="PROSITE" id="PS00758">
    <property type="entry name" value="ARGE_DAPE_CPG2_1"/>
    <property type="match status" value="1"/>
</dbReference>
<accession>A0A380G2T7</accession>
<dbReference type="Proteomes" id="UP000255549">
    <property type="component" value="Unassembled WGS sequence"/>
</dbReference>
<dbReference type="UniPathway" id="UPA00034">
    <property type="reaction ID" value="UER00021"/>
</dbReference>
<dbReference type="InterPro" id="IPR011650">
    <property type="entry name" value="Peptidase_M20_dimer"/>
</dbReference>
<dbReference type="SUPFAM" id="SSF53187">
    <property type="entry name" value="Zn-dependent exopeptidases"/>
    <property type="match status" value="1"/>
</dbReference>
<dbReference type="GO" id="GO:0046872">
    <property type="term" value="F:metal ion binding"/>
    <property type="evidence" value="ECO:0007669"/>
    <property type="project" value="UniProtKB-KW"/>
</dbReference>
<dbReference type="GO" id="GO:0009089">
    <property type="term" value="P:lysine biosynthetic process via diaminopimelate"/>
    <property type="evidence" value="ECO:0007669"/>
    <property type="project" value="UniProtKB-UniPathway"/>
</dbReference>
<reference evidence="16 17" key="1">
    <citation type="submission" date="2018-06" db="EMBL/GenBank/DDBJ databases">
        <authorList>
            <consortium name="Pathogen Informatics"/>
            <person name="Doyle S."/>
        </authorList>
    </citation>
    <scope>NUCLEOTIDE SEQUENCE [LARGE SCALE GENOMIC DNA]</scope>
    <source>
        <strain evidence="17">NCTC 11048</strain>
    </source>
</reference>
<dbReference type="NCBIfam" id="TIGR01910">
    <property type="entry name" value="DapE-ArgE"/>
    <property type="match status" value="1"/>
</dbReference>
<organism evidence="16 17">
    <name type="scientific">Staphylococcus intermedius NCTC 11048</name>
    <dbReference type="NCBI Taxonomy" id="1141106"/>
    <lineage>
        <taxon>Bacteria</taxon>
        <taxon>Bacillati</taxon>
        <taxon>Bacillota</taxon>
        <taxon>Bacilli</taxon>
        <taxon>Bacillales</taxon>
        <taxon>Staphylococcaceae</taxon>
        <taxon>Staphylococcus</taxon>
        <taxon>Staphylococcus intermedius group</taxon>
    </lineage>
</organism>
<dbReference type="STRING" id="1141106.GCA_000308095_02139"/>
<keyword evidence="17" id="KW-1185">Reference proteome</keyword>
<dbReference type="Gene3D" id="3.40.630.10">
    <property type="entry name" value="Zn peptidases"/>
    <property type="match status" value="2"/>
</dbReference>
<evidence type="ECO:0000256" key="7">
    <source>
        <dbReference type="ARBA" id="ARBA00022605"/>
    </source>
</evidence>
<comment type="cofactor">
    <cofactor evidence="2">
        <name>Zn(2+)</name>
        <dbReference type="ChEBI" id="CHEBI:29105"/>
    </cofactor>
</comment>
<feature type="domain" description="Peptidase M20 dimerisation" evidence="15">
    <location>
        <begin position="176"/>
        <end position="277"/>
    </location>
</feature>
<dbReference type="PANTHER" id="PTHR43808">
    <property type="entry name" value="ACETYLORNITHINE DEACETYLASE"/>
    <property type="match status" value="1"/>
</dbReference>
<dbReference type="Gene3D" id="3.30.70.360">
    <property type="match status" value="1"/>
</dbReference>
<evidence type="ECO:0000256" key="5">
    <source>
        <dbReference type="ARBA" id="ARBA00011921"/>
    </source>
</evidence>
<keyword evidence="11" id="KW-0220">Diaminopimelate biosynthesis</keyword>
<evidence type="ECO:0000256" key="12">
    <source>
        <dbReference type="ARBA" id="ARBA00023154"/>
    </source>
</evidence>
<dbReference type="PANTHER" id="PTHR43808:SF8">
    <property type="entry name" value="PEPTIDASE M20 DIMERISATION DOMAIN-CONTAINING PROTEIN"/>
    <property type="match status" value="1"/>
</dbReference>
<keyword evidence="12" id="KW-0457">Lysine biosynthesis</keyword>
<dbReference type="InterPro" id="IPR002933">
    <property type="entry name" value="Peptidase_M20"/>
</dbReference>
<keyword evidence="7" id="KW-0028">Amino-acid biosynthesis</keyword>
<evidence type="ECO:0000256" key="1">
    <source>
        <dbReference type="ARBA" id="ARBA00001941"/>
    </source>
</evidence>
<evidence type="ECO:0000313" key="17">
    <source>
        <dbReference type="Proteomes" id="UP000255549"/>
    </source>
</evidence>
<keyword evidence="10" id="KW-0862">Zinc</keyword>
<dbReference type="InterPro" id="IPR001261">
    <property type="entry name" value="ArgE/DapE_CS"/>
</dbReference>
<evidence type="ECO:0000256" key="14">
    <source>
        <dbReference type="ARBA" id="ARBA00051301"/>
    </source>
</evidence>
<dbReference type="PROSITE" id="PS00759">
    <property type="entry name" value="ARGE_DAPE_CPG2_2"/>
    <property type="match status" value="1"/>
</dbReference>
<dbReference type="InterPro" id="IPR050072">
    <property type="entry name" value="Peptidase_M20A"/>
</dbReference>
<evidence type="ECO:0000256" key="9">
    <source>
        <dbReference type="ARBA" id="ARBA00022801"/>
    </source>
</evidence>
<dbReference type="GO" id="GO:0019877">
    <property type="term" value="P:diaminopimelate biosynthetic process"/>
    <property type="evidence" value="ECO:0007669"/>
    <property type="project" value="UniProtKB-KW"/>
</dbReference>